<dbReference type="EMBL" id="CAUJNA010003370">
    <property type="protein sequence ID" value="CAJ1400397.1"/>
    <property type="molecule type" value="Genomic_DNA"/>
</dbReference>
<feature type="domain" description="Tudor" evidence="5">
    <location>
        <begin position="158"/>
        <end position="216"/>
    </location>
</feature>
<evidence type="ECO:0000259" key="5">
    <source>
        <dbReference type="PROSITE" id="PS50304"/>
    </source>
</evidence>
<feature type="region of interest" description="Disordered" evidence="4">
    <location>
        <begin position="66"/>
        <end position="85"/>
    </location>
</feature>
<dbReference type="AlphaFoldDB" id="A0AA36J6B7"/>
<evidence type="ECO:0000313" key="6">
    <source>
        <dbReference type="EMBL" id="CAJ1400397.1"/>
    </source>
</evidence>
<evidence type="ECO:0000313" key="7">
    <source>
        <dbReference type="Proteomes" id="UP001178507"/>
    </source>
</evidence>
<reference evidence="6" key="1">
    <citation type="submission" date="2023-08" db="EMBL/GenBank/DDBJ databases">
        <authorList>
            <person name="Chen Y."/>
            <person name="Shah S."/>
            <person name="Dougan E. K."/>
            <person name="Thang M."/>
            <person name="Chan C."/>
        </authorList>
    </citation>
    <scope>NUCLEOTIDE SEQUENCE</scope>
</reference>
<keyword evidence="3" id="KW-0175">Coiled coil</keyword>
<proteinExistence type="predicted"/>
<dbReference type="PROSITE" id="PS50304">
    <property type="entry name" value="TUDOR"/>
    <property type="match status" value="1"/>
</dbReference>
<keyword evidence="7" id="KW-1185">Reference proteome</keyword>
<name>A0AA36J6B7_9DINO</name>
<evidence type="ECO:0000256" key="1">
    <source>
        <dbReference type="ARBA" id="ARBA00004123"/>
    </source>
</evidence>
<evidence type="ECO:0000256" key="4">
    <source>
        <dbReference type="SAM" id="MobiDB-lite"/>
    </source>
</evidence>
<dbReference type="Proteomes" id="UP001178507">
    <property type="component" value="Unassembled WGS sequence"/>
</dbReference>
<dbReference type="GO" id="GO:0005634">
    <property type="term" value="C:nucleus"/>
    <property type="evidence" value="ECO:0007669"/>
    <property type="project" value="UniProtKB-SubCell"/>
</dbReference>
<comment type="caution">
    <text evidence="6">The sequence shown here is derived from an EMBL/GenBank/DDBJ whole genome shotgun (WGS) entry which is preliminary data.</text>
</comment>
<protein>
    <recommendedName>
        <fullName evidence="5">Tudor domain-containing protein</fullName>
    </recommendedName>
</protein>
<organism evidence="6 7">
    <name type="scientific">Effrenium voratum</name>
    <dbReference type="NCBI Taxonomy" id="2562239"/>
    <lineage>
        <taxon>Eukaryota</taxon>
        <taxon>Sar</taxon>
        <taxon>Alveolata</taxon>
        <taxon>Dinophyceae</taxon>
        <taxon>Suessiales</taxon>
        <taxon>Symbiodiniaceae</taxon>
        <taxon>Effrenium</taxon>
    </lineage>
</organism>
<sequence length="336" mass="38167">MDFSQSAEELLTKLDTYREQLAQVEEALEQQPDEPSLVKLKNDLTEVIVLTEDLVKYQAAAPTEAEQAGAETAGTTGRASVVPQPVTSRSAAKSVHTALIGRTCEAFFEQKWYNGEIKSVRRDERGQERAMVEFIGFSNQREFKVTDLRLLRPPHPAQCQPGTRCQAIFPEDGLWYDCVITEQTEKGYKITFIDYGSKAEVRFDQIRLQSSGKVGTAKRTIKEVTTPAGYKIPESMQIQKTDTEDIIDAKRRKITAIKKQQRTDKLETEHVKQQTAWQKFFYKKASARSKCGFMSGKPKDSIFKVPDALEGRVGFMNSGQEMTKFNEARKFTYQYV</sequence>
<dbReference type="InterPro" id="IPR002999">
    <property type="entry name" value="Tudor"/>
</dbReference>
<dbReference type="SMART" id="SM00333">
    <property type="entry name" value="TUDOR"/>
    <property type="match status" value="2"/>
</dbReference>
<feature type="compositionally biased region" description="Low complexity" evidence="4">
    <location>
        <begin position="66"/>
        <end position="79"/>
    </location>
</feature>
<gene>
    <name evidence="6" type="ORF">EVOR1521_LOCUS23741</name>
</gene>
<evidence type="ECO:0000256" key="3">
    <source>
        <dbReference type="SAM" id="Coils"/>
    </source>
</evidence>
<comment type="subcellular location">
    <subcellularLocation>
        <location evidence="1">Nucleus</location>
    </subcellularLocation>
</comment>
<dbReference type="Pfam" id="PF00567">
    <property type="entry name" value="TUDOR"/>
    <property type="match status" value="1"/>
</dbReference>
<keyword evidence="2" id="KW-0539">Nucleus</keyword>
<dbReference type="CDD" id="cd04508">
    <property type="entry name" value="Tudor_SF"/>
    <property type="match status" value="1"/>
</dbReference>
<accession>A0AA36J6B7</accession>
<dbReference type="SUPFAM" id="SSF63748">
    <property type="entry name" value="Tudor/PWWP/MBT"/>
    <property type="match status" value="1"/>
</dbReference>
<dbReference type="PANTHER" id="PTHR46297">
    <property type="entry name" value="ZINC FINGER CCCH-TYPE WITH G PATCH DOMAIN-CONTAINING PROTEIN"/>
    <property type="match status" value="1"/>
</dbReference>
<evidence type="ECO:0000256" key="2">
    <source>
        <dbReference type="ARBA" id="ARBA00023242"/>
    </source>
</evidence>
<feature type="coiled-coil region" evidence="3">
    <location>
        <begin position="7"/>
        <end position="34"/>
    </location>
</feature>
<dbReference type="Gene3D" id="2.30.30.140">
    <property type="match status" value="2"/>
</dbReference>